<proteinExistence type="predicted"/>
<dbReference type="SMART" id="SM00382">
    <property type="entry name" value="AAA"/>
    <property type="match status" value="1"/>
</dbReference>
<keyword evidence="4 10" id="KW-0067">ATP-binding</keyword>
<keyword evidence="3" id="KW-0547">Nucleotide-binding</keyword>
<keyword evidence="5 7" id="KW-1133">Transmembrane helix</keyword>
<dbReference type="PROSITE" id="PS50893">
    <property type="entry name" value="ABC_TRANSPORTER_2"/>
    <property type="match status" value="1"/>
</dbReference>
<keyword evidence="6 7" id="KW-0472">Membrane</keyword>
<dbReference type="CDD" id="cd07346">
    <property type="entry name" value="ABC_6TM_exporters"/>
    <property type="match status" value="1"/>
</dbReference>
<feature type="transmembrane region" description="Helical" evidence="7">
    <location>
        <begin position="37"/>
        <end position="58"/>
    </location>
</feature>
<reference evidence="11" key="1">
    <citation type="journal article" date="2019" name="Int. J. Syst. Evol. Microbiol.">
        <title>The Global Catalogue of Microorganisms (GCM) 10K type strain sequencing project: providing services to taxonomists for standard genome sequencing and annotation.</title>
        <authorList>
            <consortium name="The Broad Institute Genomics Platform"/>
            <consortium name="The Broad Institute Genome Sequencing Center for Infectious Disease"/>
            <person name="Wu L."/>
            <person name="Ma J."/>
        </authorList>
    </citation>
    <scope>NUCLEOTIDE SEQUENCE [LARGE SCALE GENOMIC DNA]</scope>
    <source>
        <strain evidence="11">CCM 8391</strain>
    </source>
</reference>
<dbReference type="InterPro" id="IPR039421">
    <property type="entry name" value="Type_1_exporter"/>
</dbReference>
<dbReference type="InterPro" id="IPR011527">
    <property type="entry name" value="ABC1_TM_dom"/>
</dbReference>
<evidence type="ECO:0000313" key="11">
    <source>
        <dbReference type="Proteomes" id="UP001596302"/>
    </source>
</evidence>
<dbReference type="SUPFAM" id="SSF90123">
    <property type="entry name" value="ABC transporter transmembrane region"/>
    <property type="match status" value="1"/>
</dbReference>
<dbReference type="InterPro" id="IPR003593">
    <property type="entry name" value="AAA+_ATPase"/>
</dbReference>
<gene>
    <name evidence="10" type="ORF">ACFQE5_04615</name>
</gene>
<protein>
    <submittedName>
        <fullName evidence="10">ABC transporter ATP-binding protein</fullName>
    </submittedName>
</protein>
<dbReference type="SUPFAM" id="SSF52540">
    <property type="entry name" value="P-loop containing nucleoside triphosphate hydrolases"/>
    <property type="match status" value="1"/>
</dbReference>
<dbReference type="GO" id="GO:0005524">
    <property type="term" value="F:ATP binding"/>
    <property type="evidence" value="ECO:0007669"/>
    <property type="project" value="UniProtKB-KW"/>
</dbReference>
<dbReference type="InterPro" id="IPR027417">
    <property type="entry name" value="P-loop_NTPase"/>
</dbReference>
<comment type="subcellular location">
    <subcellularLocation>
        <location evidence="1">Cell membrane</location>
        <topology evidence="1">Multi-pass membrane protein</topology>
    </subcellularLocation>
</comment>
<evidence type="ECO:0000256" key="6">
    <source>
        <dbReference type="ARBA" id="ARBA00023136"/>
    </source>
</evidence>
<evidence type="ECO:0000256" key="7">
    <source>
        <dbReference type="SAM" id="Phobius"/>
    </source>
</evidence>
<dbReference type="InterPro" id="IPR003439">
    <property type="entry name" value="ABC_transporter-like_ATP-bd"/>
</dbReference>
<comment type="caution">
    <text evidence="10">The sequence shown here is derived from an EMBL/GenBank/DDBJ whole genome shotgun (WGS) entry which is preliminary data.</text>
</comment>
<name>A0ABW1IYL5_9PSEU</name>
<accession>A0ABW1IYL5</accession>
<evidence type="ECO:0000259" key="9">
    <source>
        <dbReference type="PROSITE" id="PS50929"/>
    </source>
</evidence>
<dbReference type="PANTHER" id="PTHR43394:SF1">
    <property type="entry name" value="ATP-BINDING CASSETTE SUB-FAMILY B MEMBER 10, MITOCHONDRIAL"/>
    <property type="match status" value="1"/>
</dbReference>
<organism evidence="10 11">
    <name type="scientific">Pseudonocardia hispaniensis</name>
    <dbReference type="NCBI Taxonomy" id="904933"/>
    <lineage>
        <taxon>Bacteria</taxon>
        <taxon>Bacillati</taxon>
        <taxon>Actinomycetota</taxon>
        <taxon>Actinomycetes</taxon>
        <taxon>Pseudonocardiales</taxon>
        <taxon>Pseudonocardiaceae</taxon>
        <taxon>Pseudonocardia</taxon>
    </lineage>
</organism>
<evidence type="ECO:0000256" key="5">
    <source>
        <dbReference type="ARBA" id="ARBA00022989"/>
    </source>
</evidence>
<keyword evidence="11" id="KW-1185">Reference proteome</keyword>
<evidence type="ECO:0000313" key="10">
    <source>
        <dbReference type="EMBL" id="MFC5993497.1"/>
    </source>
</evidence>
<feature type="domain" description="ABC transporter" evidence="8">
    <location>
        <begin position="351"/>
        <end position="585"/>
    </location>
</feature>
<dbReference type="PROSITE" id="PS50929">
    <property type="entry name" value="ABC_TM1F"/>
    <property type="match status" value="1"/>
</dbReference>
<feature type="transmembrane region" description="Helical" evidence="7">
    <location>
        <begin position="179"/>
        <end position="196"/>
    </location>
</feature>
<feature type="transmembrane region" description="Helical" evidence="7">
    <location>
        <begin position="78"/>
        <end position="103"/>
    </location>
</feature>
<keyword evidence="2 7" id="KW-0812">Transmembrane</keyword>
<dbReference type="RefSeq" id="WP_379583116.1">
    <property type="nucleotide sequence ID" value="NZ_JBHSQW010000009.1"/>
</dbReference>
<sequence>MTEPTAGAGHRELLPVASARGTRTALGELLRPCRTTAAAALGALAASAAVSLLTAPLLGRIVDLVVAGGAPEAVTGPVLALAAAALGQGAAAALGIAAIARVGESMLATLRERFVARALGQPLERVEAAGAGDLSARVTSDVTLVGEAVREAVPEFARAALVIALTLVGLAVLDWRFLLAAALAVPIQALTARWYLRRSGPLYARQRVLGGAQHQQLLDTVSGVATVRAFGLAAEHRERVRRRSQDVVTAALRVVRLQTGFFGRLNLAELVGAAAVLTTGFVLVRTGAVSVGTATAAALYFINLFNPINQVLFLLDTAQSAAASLARIVGVAQLPAEHGPERPARPIDASVRAKELGYGYVAGHDVLDGVDLDVAAGEQVVLVGGSGAGKTTLAKLVAGVHRPGRGSVDIGGVRLSEQGPAVRRETLALITQEVHVFAGPLADDLRLARPEATDDELLAALQTVGARSWVESLPAGLATVVGTGGHPLTVVQAQQVALARLVLADPPLAILDEATAEAGSAGSRVLEAAARRALAGRTALVVAHRLTQAATADRVVVLEAGRVVEQGSHDELLAAGGRYARLWAAWRDAR</sequence>
<dbReference type="PANTHER" id="PTHR43394">
    <property type="entry name" value="ATP-DEPENDENT PERMEASE MDL1, MITOCHONDRIAL"/>
    <property type="match status" value="1"/>
</dbReference>
<evidence type="ECO:0000256" key="3">
    <source>
        <dbReference type="ARBA" id="ARBA00022741"/>
    </source>
</evidence>
<evidence type="ECO:0000256" key="2">
    <source>
        <dbReference type="ARBA" id="ARBA00022692"/>
    </source>
</evidence>
<dbReference type="Gene3D" id="3.40.50.300">
    <property type="entry name" value="P-loop containing nucleotide triphosphate hydrolases"/>
    <property type="match status" value="1"/>
</dbReference>
<evidence type="ECO:0000256" key="1">
    <source>
        <dbReference type="ARBA" id="ARBA00004651"/>
    </source>
</evidence>
<dbReference type="Pfam" id="PF00005">
    <property type="entry name" value="ABC_tran"/>
    <property type="match status" value="1"/>
</dbReference>
<feature type="domain" description="ABC transmembrane type-1" evidence="9">
    <location>
        <begin position="38"/>
        <end position="320"/>
    </location>
</feature>
<dbReference type="Pfam" id="PF00664">
    <property type="entry name" value="ABC_membrane"/>
    <property type="match status" value="1"/>
</dbReference>
<evidence type="ECO:0000259" key="8">
    <source>
        <dbReference type="PROSITE" id="PS50893"/>
    </source>
</evidence>
<feature type="transmembrane region" description="Helical" evidence="7">
    <location>
        <begin position="156"/>
        <end position="173"/>
    </location>
</feature>
<dbReference type="InterPro" id="IPR036640">
    <property type="entry name" value="ABC1_TM_sf"/>
</dbReference>
<dbReference type="Gene3D" id="1.20.1560.10">
    <property type="entry name" value="ABC transporter type 1, transmembrane domain"/>
    <property type="match status" value="1"/>
</dbReference>
<dbReference type="Proteomes" id="UP001596302">
    <property type="component" value="Unassembled WGS sequence"/>
</dbReference>
<evidence type="ECO:0000256" key="4">
    <source>
        <dbReference type="ARBA" id="ARBA00022840"/>
    </source>
</evidence>
<dbReference type="EMBL" id="JBHSQW010000009">
    <property type="protein sequence ID" value="MFC5993497.1"/>
    <property type="molecule type" value="Genomic_DNA"/>
</dbReference>